<evidence type="ECO:0000313" key="2">
    <source>
        <dbReference type="EMBL" id="PWF23868.1"/>
    </source>
</evidence>
<keyword evidence="3" id="KW-1185">Reference proteome</keyword>
<dbReference type="GO" id="GO:0046872">
    <property type="term" value="F:metal ion binding"/>
    <property type="evidence" value="ECO:0007669"/>
    <property type="project" value="InterPro"/>
</dbReference>
<dbReference type="Pfam" id="PF01799">
    <property type="entry name" value="Fer2_2"/>
    <property type="match status" value="1"/>
</dbReference>
<name>A0A2V1K092_9BURK</name>
<dbReference type="Gene3D" id="1.10.150.120">
    <property type="entry name" value="[2Fe-2S]-binding domain"/>
    <property type="match status" value="1"/>
</dbReference>
<evidence type="ECO:0000259" key="1">
    <source>
        <dbReference type="Pfam" id="PF01799"/>
    </source>
</evidence>
<dbReference type="Gene3D" id="3.10.20.30">
    <property type="match status" value="1"/>
</dbReference>
<dbReference type="InterPro" id="IPR012675">
    <property type="entry name" value="Beta-grasp_dom_sf"/>
</dbReference>
<organism evidence="2 3">
    <name type="scientific">Corticimicrobacter populi</name>
    <dbReference type="NCBI Taxonomy" id="2175229"/>
    <lineage>
        <taxon>Bacteria</taxon>
        <taxon>Pseudomonadati</taxon>
        <taxon>Pseudomonadota</taxon>
        <taxon>Betaproteobacteria</taxon>
        <taxon>Burkholderiales</taxon>
        <taxon>Alcaligenaceae</taxon>
        <taxon>Corticimicrobacter</taxon>
    </lineage>
</organism>
<dbReference type="InterPro" id="IPR036010">
    <property type="entry name" value="2Fe-2S_ferredoxin-like_sf"/>
</dbReference>
<dbReference type="RefSeq" id="WP_109061146.1">
    <property type="nucleotide sequence ID" value="NZ_QETA01000002.1"/>
</dbReference>
<dbReference type="SUPFAM" id="SSF47741">
    <property type="entry name" value="CO dehydrogenase ISP C-domain like"/>
    <property type="match status" value="1"/>
</dbReference>
<evidence type="ECO:0000313" key="3">
    <source>
        <dbReference type="Proteomes" id="UP000245212"/>
    </source>
</evidence>
<dbReference type="Proteomes" id="UP000245212">
    <property type="component" value="Unassembled WGS sequence"/>
</dbReference>
<dbReference type="InterPro" id="IPR036884">
    <property type="entry name" value="2Fe-2S-bd_dom_sf"/>
</dbReference>
<dbReference type="GO" id="GO:0051537">
    <property type="term" value="F:2 iron, 2 sulfur cluster binding"/>
    <property type="evidence" value="ECO:0007669"/>
    <property type="project" value="TreeGrafter"/>
</dbReference>
<dbReference type="PANTHER" id="PTHR45331:SF2">
    <property type="entry name" value="OXIDOREDUCTASE WITH IRON-SULFUR SUBUNIT"/>
    <property type="match status" value="1"/>
</dbReference>
<dbReference type="SUPFAM" id="SSF54292">
    <property type="entry name" value="2Fe-2S ferredoxin-like"/>
    <property type="match status" value="1"/>
</dbReference>
<gene>
    <name evidence="2" type="ORF">DD235_05895</name>
</gene>
<proteinExistence type="predicted"/>
<dbReference type="InterPro" id="IPR002888">
    <property type="entry name" value="2Fe-2S-bd"/>
</dbReference>
<reference evidence="3" key="1">
    <citation type="submission" date="2018-05" db="EMBL/GenBank/DDBJ databases">
        <authorList>
            <person name="Li Y."/>
        </authorList>
    </citation>
    <scope>NUCLEOTIDE SEQUENCE [LARGE SCALE GENOMIC DNA]</scope>
    <source>
        <strain evidence="3">3d-2-2</strain>
    </source>
</reference>
<protein>
    <submittedName>
        <fullName evidence="2">(2Fe-2S)-binding protein</fullName>
    </submittedName>
</protein>
<dbReference type="AlphaFoldDB" id="A0A2V1K092"/>
<sequence>MSIETQMLTLMINGKQVGPVAVPVGMPMIDFLHDYLNLTGTHFGCGQGICHACTIMELHADGSSTELRTCIFDAHFFNGKSIRTIEGHATHGPSGEVTDITPVQKAFIDHFSFQCGYCTSGFVAGATVFMERLQREPVKRSDLESAIEDALNDHICRCTGYVRYYEAVRDLALATPGCVVD</sequence>
<dbReference type="EMBL" id="QETA01000002">
    <property type="protein sequence ID" value="PWF23868.1"/>
    <property type="molecule type" value="Genomic_DNA"/>
</dbReference>
<comment type="caution">
    <text evidence="2">The sequence shown here is derived from an EMBL/GenBank/DDBJ whole genome shotgun (WGS) entry which is preliminary data.</text>
</comment>
<dbReference type="GO" id="GO:0016903">
    <property type="term" value="F:oxidoreductase activity, acting on the aldehyde or oxo group of donors"/>
    <property type="evidence" value="ECO:0007669"/>
    <property type="project" value="TreeGrafter"/>
</dbReference>
<feature type="domain" description="[2Fe-2S]-binding" evidence="1">
    <location>
        <begin position="84"/>
        <end position="169"/>
    </location>
</feature>
<accession>A0A2V1K092</accession>
<dbReference type="PANTHER" id="PTHR45331">
    <property type="entry name" value="OXIDOREDUCTASE, IRON-SULPHUR BINDING SUBUNIT-RELATED-RELATED"/>
    <property type="match status" value="1"/>
</dbReference>
<dbReference type="InterPro" id="IPR052914">
    <property type="entry name" value="Aldehyde_Oxdr_Iron-Sulfur"/>
</dbReference>